<dbReference type="GeneID" id="93387949"/>
<dbReference type="InterPro" id="IPR036597">
    <property type="entry name" value="Fido-like_dom_sf"/>
</dbReference>
<dbReference type="Proteomes" id="UP000000626">
    <property type="component" value="Chromosome"/>
</dbReference>
<dbReference type="NCBIfam" id="NF046030">
    <property type="entry name" value="ProtAdlyltaseSoFic"/>
    <property type="match status" value="1"/>
</dbReference>
<accession>A0A0U1RJE5</accession>
<dbReference type="InterPro" id="IPR026287">
    <property type="entry name" value="SoFic-like"/>
</dbReference>
<feature type="binding site" evidence="1">
    <location>
        <position position="70"/>
    </location>
    <ligand>
        <name>ATP</name>
        <dbReference type="ChEBI" id="CHEBI:30616"/>
    </ligand>
</feature>
<dbReference type="AlphaFoldDB" id="A0A0U1RJE5"/>
<protein>
    <recommendedName>
        <fullName evidence="4">Fido domain-containing protein</fullName>
    </recommendedName>
</protein>
<feature type="binding site" evidence="1">
    <location>
        <begin position="202"/>
        <end position="208"/>
    </location>
    <ligand>
        <name>ATP</name>
        <dbReference type="ChEBI" id="CHEBI:30616"/>
    </ligand>
</feature>
<dbReference type="PANTHER" id="PTHR13504:SF35">
    <property type="entry name" value="PROTEIN ADENYLYLTRANSFERASE SOFIC"/>
    <property type="match status" value="1"/>
</dbReference>
<evidence type="ECO:0000259" key="4">
    <source>
        <dbReference type="PROSITE" id="PS51459"/>
    </source>
</evidence>
<feature type="binding site" evidence="1">
    <location>
        <position position="239"/>
    </location>
    <ligand>
        <name>ATP</name>
        <dbReference type="ChEBI" id="CHEBI:30616"/>
    </ligand>
</feature>
<dbReference type="GO" id="GO:0005524">
    <property type="term" value="F:ATP binding"/>
    <property type="evidence" value="ECO:0007669"/>
    <property type="project" value="UniProtKB-KW"/>
</dbReference>
<dbReference type="InterPro" id="IPR025758">
    <property type="entry name" value="Fic/DOC_N"/>
</dbReference>
<dbReference type="InterPro" id="IPR048770">
    <property type="entry name" value="SoFic-like_C"/>
</dbReference>
<dbReference type="PROSITE" id="PS51459">
    <property type="entry name" value="FIDO"/>
    <property type="match status" value="1"/>
</dbReference>
<dbReference type="InterPro" id="IPR003812">
    <property type="entry name" value="Fido"/>
</dbReference>
<evidence type="ECO:0000313" key="5">
    <source>
        <dbReference type="EMBL" id="CAM08771.1"/>
    </source>
</evidence>
<evidence type="ECO:0000313" key="6">
    <source>
        <dbReference type="Proteomes" id="UP000000626"/>
    </source>
</evidence>
<dbReference type="HOGENOM" id="CLU_047250_1_1_4"/>
<evidence type="ECO:0000256" key="3">
    <source>
        <dbReference type="PIRSR" id="PIRSR640198-2"/>
    </source>
</evidence>
<evidence type="ECO:0000256" key="1">
    <source>
        <dbReference type="PIRSR" id="PIRSR038925-1"/>
    </source>
</evidence>
<dbReference type="SMR" id="A0A0U1RJE5"/>
<feature type="binding site" evidence="3">
    <location>
        <begin position="239"/>
        <end position="240"/>
    </location>
    <ligand>
        <name>ATP</name>
        <dbReference type="ChEBI" id="CHEBI:30616"/>
    </ligand>
</feature>
<feature type="binding site" evidence="3">
    <location>
        <begin position="201"/>
        <end position="208"/>
    </location>
    <ligand>
        <name>ATP</name>
        <dbReference type="ChEBI" id="CHEBI:30616"/>
    </ligand>
</feature>
<dbReference type="PIRSF" id="PIRSF038925">
    <property type="entry name" value="AMP-prot_trans"/>
    <property type="match status" value="1"/>
</dbReference>
<sequence length="375" mass="42384">MSNWKPDIPYNDLPPLPPKQDIESKTILKRCIAARASLARLKQAAELIPNQAMLINTLPVMEARASSEIENIVTTTDKLFQSLQMDTERQDPATKEALQYRTALFAGYESLTSRPLCTQTAIMVCNAIKHPYEMAIRKTGGTALKGGNSGNVVYTPPEGEETIRGKLANWERFIHESGDLDPLIIMAAAHYQFEAIHPFTDGNGRTGRILNSLLLIEKGLLDLPILYLSRYIIENRADYYRLLLGVTERQDWESWIIYILDGVADTADWTVSKIDAIRRLFEQTRQHIRTHAQGIYTHELVNLLFEQPYTRIANLEAAGIAKRQTASKYLKELSDIGVLQEIAIGRDKLFIHPRLMELLRGEGNSFTSFQSLVKA</sequence>
<keyword evidence="1" id="KW-0067">ATP-binding</keyword>
<keyword evidence="1" id="KW-0547">Nucleotide-binding</keyword>
<feature type="binding site" evidence="1">
    <location>
        <position position="197"/>
    </location>
    <ligand>
        <name>ATP</name>
        <dbReference type="ChEBI" id="CHEBI:30616"/>
    </ligand>
</feature>
<organism evidence="5 6">
    <name type="scientific">Neisseria meningitidis serogroup A / serotype 4A (strain DSM 15465 / Z2491)</name>
    <dbReference type="NCBI Taxonomy" id="122587"/>
    <lineage>
        <taxon>Bacteria</taxon>
        <taxon>Pseudomonadati</taxon>
        <taxon>Pseudomonadota</taxon>
        <taxon>Betaproteobacteria</taxon>
        <taxon>Neisseriales</taxon>
        <taxon>Neisseriaceae</taxon>
        <taxon>Neisseria</taxon>
    </lineage>
</organism>
<gene>
    <name evidence="5" type="ordered locus">NMA1635</name>
</gene>
<dbReference type="Pfam" id="PF21248">
    <property type="entry name" value="SoFic-like_C"/>
    <property type="match status" value="1"/>
</dbReference>
<dbReference type="Gene3D" id="1.10.3290.10">
    <property type="entry name" value="Fido-like domain"/>
    <property type="match status" value="1"/>
</dbReference>
<feature type="domain" description="Fido" evidence="4">
    <location>
        <begin position="111"/>
        <end position="261"/>
    </location>
</feature>
<feature type="active site" evidence="2">
    <location>
        <position position="197"/>
    </location>
</feature>
<dbReference type="EMBL" id="AL157959">
    <property type="protein sequence ID" value="CAM08771.1"/>
    <property type="molecule type" value="Genomic_DNA"/>
</dbReference>
<dbReference type="Pfam" id="PF13784">
    <property type="entry name" value="Fic_N"/>
    <property type="match status" value="1"/>
</dbReference>
<evidence type="ECO:0000256" key="2">
    <source>
        <dbReference type="PIRSR" id="PIRSR640198-1"/>
    </source>
</evidence>
<dbReference type="SUPFAM" id="SSF140931">
    <property type="entry name" value="Fic-like"/>
    <property type="match status" value="1"/>
</dbReference>
<dbReference type="Pfam" id="PF02661">
    <property type="entry name" value="Fic"/>
    <property type="match status" value="1"/>
</dbReference>
<dbReference type="InterPro" id="IPR040198">
    <property type="entry name" value="Fido_containing"/>
</dbReference>
<dbReference type="RefSeq" id="WP_002245104.1">
    <property type="nucleotide sequence ID" value="NC_003116.1"/>
</dbReference>
<dbReference type="KEGG" id="nma:NMA1635"/>
<name>A0A0U1RJE5_NEIMA</name>
<reference evidence="5 6" key="1">
    <citation type="journal article" date="2000" name="Nature">
        <title>Complete DNA sequence of a serogroup A strain of Neisseria meningitidis Z2491.</title>
        <authorList>
            <person name="Parkhill J."/>
            <person name="Achtman M."/>
            <person name="James K.D."/>
            <person name="Bentley S.D."/>
            <person name="Churcher C."/>
            <person name="Klee S.R."/>
            <person name="Morelli G."/>
            <person name="Basham D."/>
            <person name="Brown D."/>
            <person name="Chillingworth T."/>
            <person name="Davies R.M."/>
            <person name="Davis P."/>
            <person name="Devlin K."/>
            <person name="Feltwell T."/>
            <person name="Hamlin N."/>
            <person name="Holroyd S."/>
            <person name="Jagels K."/>
            <person name="Leather S."/>
            <person name="Moule S."/>
            <person name="Mungall K."/>
            <person name="Quail M.A."/>
            <person name="Rajandream M.A."/>
            <person name="Rutherford K.M."/>
            <person name="Simmonds M."/>
            <person name="Skelton J."/>
            <person name="Whitehead S."/>
            <person name="Spratt B.G."/>
            <person name="Barrell B.G."/>
        </authorList>
    </citation>
    <scope>NUCLEOTIDE SEQUENCE [LARGE SCALE GENOMIC DNA]</scope>
    <source>
        <strain evidence="6">DSM 15465 / Z2491</strain>
    </source>
</reference>
<dbReference type="EnsemblBacteria" id="CAM08771">
    <property type="protein sequence ID" value="CAM08771"/>
    <property type="gene ID" value="NMA1635"/>
</dbReference>
<dbReference type="PANTHER" id="PTHR13504">
    <property type="entry name" value="FIDO DOMAIN-CONTAINING PROTEIN DDB_G0283145"/>
    <property type="match status" value="1"/>
</dbReference>
<proteinExistence type="predicted"/>